<dbReference type="OrthoDB" id="1303589at2759"/>
<evidence type="ECO:0000313" key="1">
    <source>
        <dbReference type="EMBL" id="KAG5620811.1"/>
    </source>
</evidence>
<dbReference type="PANTHER" id="PTHR31973:SF189">
    <property type="entry name" value="TRANSPOSASE, MUDR, PLANT, MULE TRANSPOSASE DOMAIN PROTEIN-RELATED"/>
    <property type="match status" value="1"/>
</dbReference>
<organism evidence="1 2">
    <name type="scientific">Solanum commersonii</name>
    <name type="common">Commerson's wild potato</name>
    <name type="synonym">Commerson's nightshade</name>
    <dbReference type="NCBI Taxonomy" id="4109"/>
    <lineage>
        <taxon>Eukaryota</taxon>
        <taxon>Viridiplantae</taxon>
        <taxon>Streptophyta</taxon>
        <taxon>Embryophyta</taxon>
        <taxon>Tracheophyta</taxon>
        <taxon>Spermatophyta</taxon>
        <taxon>Magnoliopsida</taxon>
        <taxon>eudicotyledons</taxon>
        <taxon>Gunneridae</taxon>
        <taxon>Pentapetalae</taxon>
        <taxon>asterids</taxon>
        <taxon>lamiids</taxon>
        <taxon>Solanales</taxon>
        <taxon>Solanaceae</taxon>
        <taxon>Solanoideae</taxon>
        <taxon>Solaneae</taxon>
        <taxon>Solanum</taxon>
    </lineage>
</organism>
<dbReference type="Proteomes" id="UP000824120">
    <property type="component" value="Chromosome 2"/>
</dbReference>
<accession>A0A9J6A954</accession>
<dbReference type="AlphaFoldDB" id="A0A9J6A954"/>
<name>A0A9J6A954_SOLCO</name>
<comment type="caution">
    <text evidence="1">The sequence shown here is derived from an EMBL/GenBank/DDBJ whole genome shotgun (WGS) entry which is preliminary data.</text>
</comment>
<sequence>MHRYELQGYIPEARLCINLYALVNKRNLKQLKSDPSRLRYECVVGCHFSLHISGDKDMSGVRIKTLKSMHDCNDNGRVDHLTIAYCFKSKLQNDPKYRFNDTRNDLKERLDVNVSHGSFIDDDYNRLEAYANELRSSNPRSDVIINILKDALANGKRRFLRIFCVKRVEANWCKTWRSKELQKAFWRCSWTTYEEDFKDKLNMIGSLDKTAAEDLLKYPLNVWCRAHFDTPCARTMKW</sequence>
<proteinExistence type="predicted"/>
<gene>
    <name evidence="1" type="ORF">H5410_006029</name>
</gene>
<protein>
    <submittedName>
        <fullName evidence="1">Uncharacterized protein</fullName>
    </submittedName>
</protein>
<reference evidence="1 2" key="1">
    <citation type="submission" date="2020-09" db="EMBL/GenBank/DDBJ databases">
        <title>De no assembly of potato wild relative species, Solanum commersonii.</title>
        <authorList>
            <person name="Cho K."/>
        </authorList>
    </citation>
    <scope>NUCLEOTIDE SEQUENCE [LARGE SCALE GENOMIC DNA]</scope>
    <source>
        <strain evidence="1">LZ3.2</strain>
        <tissue evidence="1">Leaf</tissue>
    </source>
</reference>
<dbReference type="EMBL" id="JACXVP010000002">
    <property type="protein sequence ID" value="KAG5620811.1"/>
    <property type="molecule type" value="Genomic_DNA"/>
</dbReference>
<keyword evidence="2" id="KW-1185">Reference proteome</keyword>
<evidence type="ECO:0000313" key="2">
    <source>
        <dbReference type="Proteomes" id="UP000824120"/>
    </source>
</evidence>
<dbReference type="PANTHER" id="PTHR31973">
    <property type="entry name" value="POLYPROTEIN, PUTATIVE-RELATED"/>
    <property type="match status" value="1"/>
</dbReference>